<dbReference type="CDD" id="cd07377">
    <property type="entry name" value="WHTH_GntR"/>
    <property type="match status" value="1"/>
</dbReference>
<keyword evidence="3" id="KW-0804">Transcription</keyword>
<organism evidence="5 6">
    <name type="scientific">Mucilaginibacter myungsuensis</name>
    <dbReference type="NCBI Taxonomy" id="649104"/>
    <lineage>
        <taxon>Bacteria</taxon>
        <taxon>Pseudomonadati</taxon>
        <taxon>Bacteroidota</taxon>
        <taxon>Sphingobacteriia</taxon>
        <taxon>Sphingobacteriales</taxon>
        <taxon>Sphingobacteriaceae</taxon>
        <taxon>Mucilaginibacter</taxon>
    </lineage>
</organism>
<gene>
    <name evidence="5" type="ORF">IRJ16_12110</name>
</gene>
<dbReference type="SMART" id="SM00345">
    <property type="entry name" value="HTH_GNTR"/>
    <property type="match status" value="1"/>
</dbReference>
<keyword evidence="2" id="KW-0238">DNA-binding</keyword>
<dbReference type="Gene3D" id="3.40.50.2300">
    <property type="match status" value="2"/>
</dbReference>
<dbReference type="PANTHER" id="PTHR38445:SF10">
    <property type="entry name" value="GNTR-FAMILY TRANSCRIPTIONAL REGULATOR"/>
    <property type="match status" value="1"/>
</dbReference>
<dbReference type="GO" id="GO:0003700">
    <property type="term" value="F:DNA-binding transcription factor activity"/>
    <property type="evidence" value="ECO:0007669"/>
    <property type="project" value="InterPro"/>
</dbReference>
<keyword evidence="6" id="KW-1185">Reference proteome</keyword>
<evidence type="ECO:0000313" key="5">
    <source>
        <dbReference type="EMBL" id="MBE9662629.1"/>
    </source>
</evidence>
<evidence type="ECO:0000259" key="4">
    <source>
        <dbReference type="PROSITE" id="PS50949"/>
    </source>
</evidence>
<dbReference type="RefSeq" id="WP_194111843.1">
    <property type="nucleotide sequence ID" value="NZ_JADFFL010000004.1"/>
</dbReference>
<accession>A0A929PWY8</accession>
<evidence type="ECO:0000256" key="1">
    <source>
        <dbReference type="ARBA" id="ARBA00023015"/>
    </source>
</evidence>
<evidence type="ECO:0000256" key="2">
    <source>
        <dbReference type="ARBA" id="ARBA00023125"/>
    </source>
</evidence>
<dbReference type="SUPFAM" id="SSF46785">
    <property type="entry name" value="Winged helix' DNA-binding domain"/>
    <property type="match status" value="1"/>
</dbReference>
<dbReference type="GO" id="GO:0003677">
    <property type="term" value="F:DNA binding"/>
    <property type="evidence" value="ECO:0007669"/>
    <property type="project" value="UniProtKB-KW"/>
</dbReference>
<dbReference type="PROSITE" id="PS50949">
    <property type="entry name" value="HTH_GNTR"/>
    <property type="match status" value="1"/>
</dbReference>
<dbReference type="SUPFAM" id="SSF53822">
    <property type="entry name" value="Periplasmic binding protein-like I"/>
    <property type="match status" value="1"/>
</dbReference>
<protein>
    <submittedName>
        <fullName evidence="5">GntR family transcriptional regulator</fullName>
    </submittedName>
</protein>
<name>A0A929PWY8_9SPHI</name>
<dbReference type="InterPro" id="IPR028082">
    <property type="entry name" value="Peripla_BP_I"/>
</dbReference>
<dbReference type="Proteomes" id="UP000622475">
    <property type="component" value="Unassembled WGS sequence"/>
</dbReference>
<dbReference type="PANTHER" id="PTHR38445">
    <property type="entry name" value="HTH-TYPE TRANSCRIPTIONAL REPRESSOR YTRA"/>
    <property type="match status" value="1"/>
</dbReference>
<dbReference type="EMBL" id="JADFFL010000004">
    <property type="protein sequence ID" value="MBE9662629.1"/>
    <property type="molecule type" value="Genomic_DNA"/>
</dbReference>
<evidence type="ECO:0000256" key="3">
    <source>
        <dbReference type="ARBA" id="ARBA00023163"/>
    </source>
</evidence>
<sequence length="345" mass="39167">MANVSSNSTIIFDKIRLLEKLRSLSKHEKLVQGILDAIADGALQVNDALPTVNTMIAELGYARETIIKAYRELIERGVIASQNRKGYFVVSTNTSQKQKIALIMYAFDAFQEALYQSFIEHVGADMQVDLYFHHNNPDVFEAVFNRIAGHYGLYIVAPIINDHTDEILAQLSPSKLLLIDRYVDLGSEHSYIVQEFEDSSYKIFKELEAGFKKYDELIFFFREHTAEPEEILRSFRKFISESGIEGSVETHFRPGSIQKGKAYFSIHNPELYAILKESMDKGLQPGEEIGVLAHNDDIVKEIIAGGITTFSVDFREIGRLAAQFAIDRQKIQITLPTLLHQRKSL</sequence>
<keyword evidence="1" id="KW-0805">Transcription regulation</keyword>
<evidence type="ECO:0000313" key="6">
    <source>
        <dbReference type="Proteomes" id="UP000622475"/>
    </source>
</evidence>
<dbReference type="Gene3D" id="1.10.10.10">
    <property type="entry name" value="Winged helix-like DNA-binding domain superfamily/Winged helix DNA-binding domain"/>
    <property type="match status" value="1"/>
</dbReference>
<reference evidence="5" key="1">
    <citation type="submission" date="2020-10" db="EMBL/GenBank/DDBJ databases">
        <title>Mucilaginibacter mali sp. nov., isolated from rhizosphere soil of apple orchard.</title>
        <authorList>
            <person name="Lee J.-S."/>
            <person name="Kim H.S."/>
            <person name="Kim J.-S."/>
        </authorList>
    </citation>
    <scope>NUCLEOTIDE SEQUENCE</scope>
    <source>
        <strain evidence="5">KCTC 22746</strain>
    </source>
</reference>
<dbReference type="InterPro" id="IPR036388">
    <property type="entry name" value="WH-like_DNA-bd_sf"/>
</dbReference>
<proteinExistence type="predicted"/>
<dbReference type="InterPro" id="IPR036390">
    <property type="entry name" value="WH_DNA-bd_sf"/>
</dbReference>
<feature type="domain" description="HTH gntR-type" evidence="4">
    <location>
        <begin position="24"/>
        <end position="92"/>
    </location>
</feature>
<dbReference type="Pfam" id="PF00392">
    <property type="entry name" value="GntR"/>
    <property type="match status" value="1"/>
</dbReference>
<dbReference type="AlphaFoldDB" id="A0A929PWY8"/>
<comment type="caution">
    <text evidence="5">The sequence shown here is derived from an EMBL/GenBank/DDBJ whole genome shotgun (WGS) entry which is preliminary data.</text>
</comment>
<dbReference type="InterPro" id="IPR000524">
    <property type="entry name" value="Tscrpt_reg_HTH_GntR"/>
</dbReference>